<dbReference type="Gene3D" id="6.10.340.10">
    <property type="match status" value="1"/>
</dbReference>
<reference evidence="8 9" key="1">
    <citation type="submission" date="2021-03" db="EMBL/GenBank/DDBJ databases">
        <authorList>
            <person name="Peeters C."/>
        </authorList>
    </citation>
    <scope>NUCLEOTIDE SEQUENCE [LARGE SCALE GENOMIC DNA]</scope>
    <source>
        <strain evidence="8 9">LMG 26411</strain>
    </source>
</reference>
<name>A0ABM8TFD5_9BURK</name>
<gene>
    <name evidence="8" type="primary">trg_2</name>
    <name evidence="8" type="ORF">LMG26411_02143</name>
</gene>
<dbReference type="PANTHER" id="PTHR43531">
    <property type="entry name" value="PROTEIN ICFG"/>
    <property type="match status" value="1"/>
</dbReference>
<feature type="transmembrane region" description="Helical" evidence="5">
    <location>
        <begin position="12"/>
        <end position="33"/>
    </location>
</feature>
<feature type="domain" description="HAMP" evidence="7">
    <location>
        <begin position="214"/>
        <end position="266"/>
    </location>
</feature>
<dbReference type="InterPro" id="IPR004089">
    <property type="entry name" value="MCPsignal_dom"/>
</dbReference>
<dbReference type="Pfam" id="PF00015">
    <property type="entry name" value="MCPsignal"/>
    <property type="match status" value="1"/>
</dbReference>
<dbReference type="Pfam" id="PF00672">
    <property type="entry name" value="HAMP"/>
    <property type="match status" value="1"/>
</dbReference>
<dbReference type="CDD" id="cd11386">
    <property type="entry name" value="MCP_signal"/>
    <property type="match status" value="1"/>
</dbReference>
<sequence>MLNSFKRVRIGTRLAAAFSLSVIMLLVIAVVALQKMATMDANTQLIVSDLNNKILEFHGLKDRAAHTAIILRDLALAPDATKVEKGAARIAELRAVNEEKIRGMANIFYTDKGKALYKDLAAADTRYWSRVAIVIDGVRAGDAEKARAELNGELSAAQASYFAPLDALMEVGKTVSAKESAEANEAYRSAKVWLLSVLAIAVLAAVVSAVRITRSVTRPVADAVKAAQALAQGDLSYPVTATSNDEIGEMMQALERAFAQLRTLVVNIQVASGSVDSAAHEIAQGNTDLSQRTEQQAASLQETAASMEELTSTVTQNAGNARAARKQAQDAMGVADNGAATVRGVVEVMQGISTAATRMADIIGAVEGIAFQTNILALNAAVEAARAGEQGRGFAVVAGEVRTLAQRSSGAAKEIRELISSSLQQVEAGTGRVAQAGEAMDSIVTAVRQVTTLIEEIAEASDEQSTGIEQVNQAVAQMDQATQQNAALVEQAAAAAQSLQEQASRLVADAGTFRVETAGAIGWR</sequence>
<dbReference type="SMART" id="SM00283">
    <property type="entry name" value="MA"/>
    <property type="match status" value="1"/>
</dbReference>
<organism evidence="8 9">
    <name type="scientific">Cupriavidus numazuensis</name>
    <dbReference type="NCBI Taxonomy" id="221992"/>
    <lineage>
        <taxon>Bacteria</taxon>
        <taxon>Pseudomonadati</taxon>
        <taxon>Pseudomonadota</taxon>
        <taxon>Betaproteobacteria</taxon>
        <taxon>Burkholderiales</taxon>
        <taxon>Burkholderiaceae</taxon>
        <taxon>Cupriavidus</taxon>
    </lineage>
</organism>
<dbReference type="SUPFAM" id="SSF58104">
    <property type="entry name" value="Methyl-accepting chemotaxis protein (MCP) signaling domain"/>
    <property type="match status" value="1"/>
</dbReference>
<keyword evidence="1" id="KW-0488">Methylation</keyword>
<evidence type="ECO:0000256" key="2">
    <source>
        <dbReference type="ARBA" id="ARBA00029447"/>
    </source>
</evidence>
<keyword evidence="4" id="KW-0175">Coiled coil</keyword>
<dbReference type="InterPro" id="IPR051310">
    <property type="entry name" value="MCP_chemotaxis"/>
</dbReference>
<comment type="similarity">
    <text evidence="2">Belongs to the methyl-accepting chemotaxis (MCP) protein family.</text>
</comment>
<dbReference type="Proteomes" id="UP000672657">
    <property type="component" value="Unassembled WGS sequence"/>
</dbReference>
<evidence type="ECO:0000256" key="3">
    <source>
        <dbReference type="PROSITE-ProRule" id="PRU00284"/>
    </source>
</evidence>
<dbReference type="PANTHER" id="PTHR43531:SF14">
    <property type="entry name" value="METHYL-ACCEPTING CHEMOTAXIS PROTEIN I-RELATED"/>
    <property type="match status" value="1"/>
</dbReference>
<evidence type="ECO:0000259" key="7">
    <source>
        <dbReference type="PROSITE" id="PS50885"/>
    </source>
</evidence>
<keyword evidence="5" id="KW-1133">Transmembrane helix</keyword>
<dbReference type="InterPro" id="IPR003660">
    <property type="entry name" value="HAMP_dom"/>
</dbReference>
<dbReference type="Gene3D" id="1.10.287.950">
    <property type="entry name" value="Methyl-accepting chemotaxis protein"/>
    <property type="match status" value="1"/>
</dbReference>
<dbReference type="SMART" id="SM00304">
    <property type="entry name" value="HAMP"/>
    <property type="match status" value="1"/>
</dbReference>
<dbReference type="PRINTS" id="PR00260">
    <property type="entry name" value="CHEMTRNSDUCR"/>
</dbReference>
<comment type="caution">
    <text evidence="8">The sequence shown here is derived from an EMBL/GenBank/DDBJ whole genome shotgun (WGS) entry which is preliminary data.</text>
</comment>
<dbReference type="EMBL" id="CAJPVI010000011">
    <property type="protein sequence ID" value="CAG2142096.1"/>
    <property type="molecule type" value="Genomic_DNA"/>
</dbReference>
<dbReference type="InterPro" id="IPR004090">
    <property type="entry name" value="Chemotax_Me-accpt_rcpt"/>
</dbReference>
<feature type="coiled-coil region" evidence="4">
    <location>
        <begin position="471"/>
        <end position="509"/>
    </location>
</feature>
<evidence type="ECO:0000256" key="1">
    <source>
        <dbReference type="ARBA" id="ARBA00022481"/>
    </source>
</evidence>
<accession>A0ABM8TFD5</accession>
<evidence type="ECO:0000313" key="8">
    <source>
        <dbReference type="EMBL" id="CAG2142096.1"/>
    </source>
</evidence>
<keyword evidence="3" id="KW-0807">Transducer</keyword>
<evidence type="ECO:0000256" key="5">
    <source>
        <dbReference type="SAM" id="Phobius"/>
    </source>
</evidence>
<evidence type="ECO:0000256" key="4">
    <source>
        <dbReference type="SAM" id="Coils"/>
    </source>
</evidence>
<evidence type="ECO:0000259" key="6">
    <source>
        <dbReference type="PROSITE" id="PS50111"/>
    </source>
</evidence>
<keyword evidence="5" id="KW-0472">Membrane</keyword>
<dbReference type="PROSITE" id="PS50111">
    <property type="entry name" value="CHEMOTAXIS_TRANSDUC_2"/>
    <property type="match status" value="1"/>
</dbReference>
<feature type="transmembrane region" description="Helical" evidence="5">
    <location>
        <begin position="192"/>
        <end position="210"/>
    </location>
</feature>
<keyword evidence="9" id="KW-1185">Reference proteome</keyword>
<feature type="domain" description="Methyl-accepting transducer" evidence="6">
    <location>
        <begin position="271"/>
        <end position="500"/>
    </location>
</feature>
<dbReference type="RefSeq" id="WP_211953248.1">
    <property type="nucleotide sequence ID" value="NZ_CAJPVI010000011.1"/>
</dbReference>
<dbReference type="PROSITE" id="PS50885">
    <property type="entry name" value="HAMP"/>
    <property type="match status" value="1"/>
</dbReference>
<dbReference type="InterPro" id="IPR024478">
    <property type="entry name" value="HlyB_4HB_MCP"/>
</dbReference>
<dbReference type="CDD" id="cd06225">
    <property type="entry name" value="HAMP"/>
    <property type="match status" value="1"/>
</dbReference>
<keyword evidence="5" id="KW-0812">Transmembrane</keyword>
<evidence type="ECO:0000313" key="9">
    <source>
        <dbReference type="Proteomes" id="UP000672657"/>
    </source>
</evidence>
<protein>
    <submittedName>
        <fullName evidence="8">Methyl-accepting chemotaxis protein III</fullName>
    </submittedName>
</protein>
<dbReference type="CDD" id="cd19411">
    <property type="entry name" value="MCP2201-like_sensor"/>
    <property type="match status" value="1"/>
</dbReference>
<dbReference type="InterPro" id="IPR047347">
    <property type="entry name" value="YvaQ-like_sensor"/>
</dbReference>
<proteinExistence type="inferred from homology"/>
<dbReference type="Pfam" id="PF12729">
    <property type="entry name" value="4HB_MCP_1"/>
    <property type="match status" value="1"/>
</dbReference>